<evidence type="ECO:0000313" key="2">
    <source>
        <dbReference type="EMBL" id="KMZ71517.1"/>
    </source>
</evidence>
<dbReference type="AlphaFoldDB" id="A0A0K9PTE5"/>
<dbReference type="PANTHER" id="PTHR35218">
    <property type="entry name" value="RNASE H DOMAIN-CONTAINING PROTEIN"/>
    <property type="match status" value="1"/>
</dbReference>
<accession>A0A0K9PTE5</accession>
<dbReference type="Pfam" id="PF03372">
    <property type="entry name" value="Exo_endo_phos"/>
    <property type="match status" value="1"/>
</dbReference>
<proteinExistence type="predicted"/>
<dbReference type="STRING" id="29655.A0A0K9PTE5"/>
<gene>
    <name evidence="2" type="ORF">ZOSMA_17G00720</name>
</gene>
<dbReference type="PANTHER" id="PTHR35218:SF9">
    <property type="entry name" value="ENDONUCLEASE_EXONUCLEASE_PHOSPHATASE DOMAIN-CONTAINING PROTEIN"/>
    <property type="match status" value="1"/>
</dbReference>
<dbReference type="OMA" id="HRIANCI"/>
<evidence type="ECO:0000259" key="1">
    <source>
        <dbReference type="Pfam" id="PF03372"/>
    </source>
</evidence>
<dbReference type="Gene3D" id="3.60.10.10">
    <property type="entry name" value="Endonuclease/exonuclease/phosphatase"/>
    <property type="match status" value="1"/>
</dbReference>
<sequence length="254" mass="29562">MAFLAWNVRGLNKDARIKEVKTLLAAKRIEIFGLNETKIKKQRQDEVREKFGGNWEIHTNVDEVQDPNETETGNSIWLGWENSIWEGEIISKSKQHIHCKLRNLGGLKIYFTTIYGKNRKAVRELLWDKIREIKVNMDSLPWIISGDFNEIRYQTEREGQGDDEDDSRKFNELIDNLDLIEMGTTGGDFTWTNCSNRGNLVRSKIDRTGTFTNEEWKMKWPVTIVEFYKGGTSDHVAQLIKIGREGKQKAFQSF</sequence>
<dbReference type="SUPFAM" id="SSF56219">
    <property type="entry name" value="DNase I-like"/>
    <property type="match status" value="1"/>
</dbReference>
<dbReference type="OrthoDB" id="688652at2759"/>
<dbReference type="EMBL" id="LFYR01000671">
    <property type="protein sequence ID" value="KMZ71517.1"/>
    <property type="molecule type" value="Genomic_DNA"/>
</dbReference>
<protein>
    <recommendedName>
        <fullName evidence="1">Endonuclease/exonuclease/phosphatase domain-containing protein</fullName>
    </recommendedName>
</protein>
<dbReference type="GO" id="GO:0003824">
    <property type="term" value="F:catalytic activity"/>
    <property type="evidence" value="ECO:0007669"/>
    <property type="project" value="InterPro"/>
</dbReference>
<comment type="caution">
    <text evidence="2">The sequence shown here is derived from an EMBL/GenBank/DDBJ whole genome shotgun (WGS) entry which is preliminary data.</text>
</comment>
<evidence type="ECO:0000313" key="3">
    <source>
        <dbReference type="Proteomes" id="UP000036987"/>
    </source>
</evidence>
<feature type="domain" description="Endonuclease/exonuclease/phosphatase" evidence="1">
    <location>
        <begin position="5"/>
        <end position="235"/>
    </location>
</feature>
<dbReference type="InterPro" id="IPR005135">
    <property type="entry name" value="Endo/exonuclease/phosphatase"/>
</dbReference>
<name>A0A0K9PTE5_ZOSMR</name>
<dbReference type="Proteomes" id="UP000036987">
    <property type="component" value="Unassembled WGS sequence"/>
</dbReference>
<keyword evidence="3" id="KW-1185">Reference proteome</keyword>
<dbReference type="InterPro" id="IPR036691">
    <property type="entry name" value="Endo/exonu/phosph_ase_sf"/>
</dbReference>
<reference evidence="3" key="1">
    <citation type="journal article" date="2016" name="Nature">
        <title>The genome of the seagrass Zostera marina reveals angiosperm adaptation to the sea.</title>
        <authorList>
            <person name="Olsen J.L."/>
            <person name="Rouze P."/>
            <person name="Verhelst B."/>
            <person name="Lin Y.-C."/>
            <person name="Bayer T."/>
            <person name="Collen J."/>
            <person name="Dattolo E."/>
            <person name="De Paoli E."/>
            <person name="Dittami S."/>
            <person name="Maumus F."/>
            <person name="Michel G."/>
            <person name="Kersting A."/>
            <person name="Lauritano C."/>
            <person name="Lohaus R."/>
            <person name="Toepel M."/>
            <person name="Tonon T."/>
            <person name="Vanneste K."/>
            <person name="Amirebrahimi M."/>
            <person name="Brakel J."/>
            <person name="Bostroem C."/>
            <person name="Chovatia M."/>
            <person name="Grimwood J."/>
            <person name="Jenkins J.W."/>
            <person name="Jueterbock A."/>
            <person name="Mraz A."/>
            <person name="Stam W.T."/>
            <person name="Tice H."/>
            <person name="Bornberg-Bauer E."/>
            <person name="Green P.J."/>
            <person name="Pearson G.A."/>
            <person name="Procaccini G."/>
            <person name="Duarte C.M."/>
            <person name="Schmutz J."/>
            <person name="Reusch T.B.H."/>
            <person name="Van de Peer Y."/>
        </authorList>
    </citation>
    <scope>NUCLEOTIDE SEQUENCE [LARGE SCALE GENOMIC DNA]</scope>
    <source>
        <strain evidence="3">cv. Finnish</strain>
    </source>
</reference>
<organism evidence="2 3">
    <name type="scientific">Zostera marina</name>
    <name type="common">Eelgrass</name>
    <dbReference type="NCBI Taxonomy" id="29655"/>
    <lineage>
        <taxon>Eukaryota</taxon>
        <taxon>Viridiplantae</taxon>
        <taxon>Streptophyta</taxon>
        <taxon>Embryophyta</taxon>
        <taxon>Tracheophyta</taxon>
        <taxon>Spermatophyta</taxon>
        <taxon>Magnoliopsida</taxon>
        <taxon>Liliopsida</taxon>
        <taxon>Zosteraceae</taxon>
        <taxon>Zostera</taxon>
    </lineage>
</organism>